<keyword evidence="2 4" id="KW-0808">Transferase</keyword>
<dbReference type="InterPro" id="IPR037143">
    <property type="entry name" value="4-PPantetheinyl_Trfase_dom_sf"/>
</dbReference>
<gene>
    <name evidence="4" type="ORF">ACFO3Q_13365</name>
</gene>
<reference evidence="5" key="1">
    <citation type="journal article" date="2019" name="Int. J. Syst. Evol. Microbiol.">
        <title>The Global Catalogue of Microorganisms (GCM) 10K type strain sequencing project: providing services to taxonomists for standard genome sequencing and annotation.</title>
        <authorList>
            <consortium name="The Broad Institute Genomics Platform"/>
            <consortium name="The Broad Institute Genome Sequencing Center for Infectious Disease"/>
            <person name="Wu L."/>
            <person name="Ma J."/>
        </authorList>
    </citation>
    <scope>NUCLEOTIDE SEQUENCE [LARGE SCALE GENOMIC DNA]</scope>
    <source>
        <strain evidence="5">CGMCC 1.13574</strain>
    </source>
</reference>
<proteinExistence type="inferred from homology"/>
<dbReference type="Pfam" id="PF01648">
    <property type="entry name" value="ACPS"/>
    <property type="match status" value="1"/>
</dbReference>
<keyword evidence="5" id="KW-1185">Reference proteome</keyword>
<name>A0ABV9NQ12_9GAMM</name>
<dbReference type="InterPro" id="IPR050559">
    <property type="entry name" value="P-Pant_transferase_sf"/>
</dbReference>
<sequence length="232" mass="25345">MRAPEPPWPRLAPEDASRPALDAGDIQLWWWPESAMPELPRRERIGQLLRRTLAPCLGVAPEALAFGREPRGRPFLAHADAPDFNLTDTGGGTLVAVSRAGRVGVDIERHDRRVRAAALARRWFSADEAAAVAALPDEAASRLFLHLWTAKEAACKATGTGIFDNRLAQWRFAPAEGDPQVRALPPEAGGMAAWRFLRLAPTAAHTAVVALRGDARALHAFHALYRGPWPSR</sequence>
<feature type="domain" description="4'-phosphopantetheinyl transferase" evidence="3">
    <location>
        <begin position="102"/>
        <end position="174"/>
    </location>
</feature>
<organism evidence="4 5">
    <name type="scientific">Coralloluteibacterium thermophilum</name>
    <dbReference type="NCBI Taxonomy" id="2707049"/>
    <lineage>
        <taxon>Bacteria</taxon>
        <taxon>Pseudomonadati</taxon>
        <taxon>Pseudomonadota</taxon>
        <taxon>Gammaproteobacteria</taxon>
        <taxon>Lysobacterales</taxon>
        <taxon>Lysobacteraceae</taxon>
        <taxon>Coralloluteibacterium</taxon>
    </lineage>
</organism>
<dbReference type="SUPFAM" id="SSF56214">
    <property type="entry name" value="4'-phosphopantetheinyl transferase"/>
    <property type="match status" value="2"/>
</dbReference>
<evidence type="ECO:0000256" key="2">
    <source>
        <dbReference type="ARBA" id="ARBA00022679"/>
    </source>
</evidence>
<evidence type="ECO:0000256" key="1">
    <source>
        <dbReference type="ARBA" id="ARBA00010990"/>
    </source>
</evidence>
<accession>A0ABV9NQ12</accession>
<protein>
    <submittedName>
        <fullName evidence="4">4'-phosphopantetheinyl transferase family protein</fullName>
    </submittedName>
</protein>
<comment type="similarity">
    <text evidence="1">Belongs to the P-Pant transferase superfamily. Gsp/Sfp/HetI/AcpT family.</text>
</comment>
<evidence type="ECO:0000313" key="4">
    <source>
        <dbReference type="EMBL" id="MFC4729158.1"/>
    </source>
</evidence>
<dbReference type="RefSeq" id="WP_377005229.1">
    <property type="nucleotide sequence ID" value="NZ_JBHSGG010000037.1"/>
</dbReference>
<dbReference type="InterPro" id="IPR008278">
    <property type="entry name" value="4-PPantetheinyl_Trfase_dom"/>
</dbReference>
<dbReference type="PANTHER" id="PTHR12215">
    <property type="entry name" value="PHOSPHOPANTETHEINE TRANSFERASE"/>
    <property type="match status" value="1"/>
</dbReference>
<evidence type="ECO:0000313" key="5">
    <source>
        <dbReference type="Proteomes" id="UP001595892"/>
    </source>
</evidence>
<dbReference type="GO" id="GO:0016740">
    <property type="term" value="F:transferase activity"/>
    <property type="evidence" value="ECO:0007669"/>
    <property type="project" value="UniProtKB-KW"/>
</dbReference>
<dbReference type="Proteomes" id="UP001595892">
    <property type="component" value="Unassembled WGS sequence"/>
</dbReference>
<dbReference type="EMBL" id="JBHSGG010000037">
    <property type="protein sequence ID" value="MFC4729158.1"/>
    <property type="molecule type" value="Genomic_DNA"/>
</dbReference>
<evidence type="ECO:0000259" key="3">
    <source>
        <dbReference type="Pfam" id="PF01648"/>
    </source>
</evidence>
<comment type="caution">
    <text evidence="4">The sequence shown here is derived from an EMBL/GenBank/DDBJ whole genome shotgun (WGS) entry which is preliminary data.</text>
</comment>
<dbReference type="PANTHER" id="PTHR12215:SF10">
    <property type="entry name" value="L-AMINOADIPATE-SEMIALDEHYDE DEHYDROGENASE-PHOSPHOPANTETHEINYL TRANSFERASE"/>
    <property type="match status" value="1"/>
</dbReference>
<dbReference type="Gene3D" id="3.90.470.20">
    <property type="entry name" value="4'-phosphopantetheinyl transferase domain"/>
    <property type="match status" value="1"/>
</dbReference>